<keyword evidence="2" id="KW-1185">Reference proteome</keyword>
<dbReference type="Proteomes" id="UP000422648">
    <property type="component" value="Segment"/>
</dbReference>
<reference evidence="1 2" key="1">
    <citation type="journal article" date="2019" name="Arch. Virol.">
        <title>A novel jumbo Tenacibaculum maritimum lytic phage with head-fiber-like appendages.</title>
        <authorList>
            <person name="Kawato Y."/>
            <person name="Istiqomah I."/>
            <person name="Gaafar A.Y."/>
            <person name="Hanaoka M."/>
            <person name="Ishimaru K."/>
            <person name="Yasuike M."/>
            <person name="Nishiki I."/>
            <person name="Nakamura Y."/>
            <person name="Fujiwara A."/>
            <person name="Nakai T."/>
        </authorList>
    </citation>
    <scope>NUCLEOTIDE SEQUENCE [LARGE SCALE GENOMIC DNA]</scope>
    <source>
        <strain evidence="1 2">PTm1</strain>
    </source>
</reference>
<evidence type="ECO:0000313" key="1">
    <source>
        <dbReference type="EMBL" id="BBI90694.1"/>
    </source>
</evidence>
<dbReference type="GeneID" id="55803107"/>
<evidence type="ECO:0000313" key="2">
    <source>
        <dbReference type="Proteomes" id="UP000422648"/>
    </source>
</evidence>
<sequence length="73" mass="8487">MTNKEYIDKLQNRYGDKYDYSKVDFTSFRKSVVLVCNDTSEEIVVNSRTILTGGDKNNTKNTTTIIKFQVIFH</sequence>
<accession>A0A5S9HXS0</accession>
<organism evidence="1 2">
    <name type="scientific">Tenacibaculum phage PTm1</name>
    <dbReference type="NCBI Taxonomy" id="2547425"/>
    <lineage>
        <taxon>Viruses</taxon>
        <taxon>Duplodnaviria</taxon>
        <taxon>Heunggongvirae</taxon>
        <taxon>Uroviricota</taxon>
        <taxon>Caudoviricetes</taxon>
        <taxon>Shirahamavirus</taxon>
        <taxon>Shirahamavirus PTm1</taxon>
    </lineage>
</organism>
<dbReference type="KEGG" id="vg:55803107"/>
<dbReference type="EMBL" id="AP019524">
    <property type="protein sequence ID" value="BBI90694.1"/>
    <property type="molecule type" value="Genomic_DNA"/>
</dbReference>
<name>A0A5S9HXS0_9CAUD</name>
<protein>
    <submittedName>
        <fullName evidence="1">Uncharacterized protein</fullName>
    </submittedName>
</protein>
<dbReference type="RefSeq" id="YP_009873986.1">
    <property type="nucleotide sequence ID" value="NC_049340.1"/>
</dbReference>
<proteinExistence type="predicted"/>